<proteinExistence type="predicted"/>
<accession>A0A5K4F731</accession>
<evidence type="ECO:0000313" key="1">
    <source>
        <dbReference type="WBParaSite" id="Smp_330480.1"/>
    </source>
</evidence>
<dbReference type="WBParaSite" id="Smp_330480.1">
    <property type="protein sequence ID" value="Smp_330480.1"/>
    <property type="gene ID" value="Smp_330480"/>
</dbReference>
<sequence>MSRGFQFARTMLLGLVVKKLRVSMVTFLGAKIDERIGFSRVLARLFRKEVFSHALAYKLRRF</sequence>
<organism evidence="1">
    <name type="scientific">Schistosoma mansoni</name>
    <name type="common">Blood fluke</name>
    <dbReference type="NCBI Taxonomy" id="6183"/>
    <lineage>
        <taxon>Eukaryota</taxon>
        <taxon>Metazoa</taxon>
        <taxon>Spiralia</taxon>
        <taxon>Lophotrochozoa</taxon>
        <taxon>Platyhelminthes</taxon>
        <taxon>Trematoda</taxon>
        <taxon>Digenea</taxon>
        <taxon>Strigeidida</taxon>
        <taxon>Schistosomatoidea</taxon>
        <taxon>Schistosomatidae</taxon>
        <taxon>Schistosoma</taxon>
    </lineage>
</organism>
<dbReference type="InParanoid" id="A0A5K4F731"/>
<reference evidence="1" key="1">
    <citation type="submission" date="2019-11" db="UniProtKB">
        <authorList>
            <consortium name="WormBaseParasite"/>
        </authorList>
    </citation>
    <scope>IDENTIFICATION</scope>
    <source>
        <strain evidence="1">Puerto Rican</strain>
    </source>
</reference>
<protein>
    <submittedName>
        <fullName evidence="1">Uncharacterized protein</fullName>
    </submittedName>
</protein>
<name>A0A5K4F731_SCHMA</name>
<dbReference type="AlphaFoldDB" id="A0A5K4F731"/>